<keyword evidence="7" id="KW-0687">Ribonucleoprotein</keyword>
<dbReference type="PANTHER" id="PTHR43648:SF1">
    <property type="entry name" value="ELECTRON TRANSFER FLAVOPROTEIN BETA SUBUNIT LYSINE METHYLTRANSFERASE"/>
    <property type="match status" value="1"/>
</dbReference>
<evidence type="ECO:0000313" key="7">
    <source>
        <dbReference type="EMBL" id="PNP94602.1"/>
    </source>
</evidence>
<dbReference type="PANTHER" id="PTHR43648">
    <property type="entry name" value="ELECTRON TRANSFER FLAVOPROTEIN BETA SUBUNIT LYSINE METHYLTRANSFERASE"/>
    <property type="match status" value="1"/>
</dbReference>
<sequence length="288" mass="32093">MNYKIANCTISGQPALVQTAKDLLADALGEVGFESFEETQQGLKAYIPAESFDEQCLKEVLKNIPIQEIDLTYHLEDMEDKNWNEVWENAGFAPIAIDEQLIIYDAKSAFVPATDNKIYIGIEARQAFGTGNHQTTRMMISMLLKLRLSEERVLDCGCGTGILSIAASKLGASKVIGYDIDEWSVNNTLHNATMNNVTNLEVFHGNAQVLSHVSGLFDVVLANINRNILLQDMTSFVELMSPEAILLLSGFYEADANLLIEKATQLGLVERNRKTEDDWCCLMFTKEK</sequence>
<comment type="function">
    <text evidence="6">Methylates ribosomal protein L11.</text>
</comment>
<evidence type="ECO:0000256" key="6">
    <source>
        <dbReference type="HAMAP-Rule" id="MF_00735"/>
    </source>
</evidence>
<proteinExistence type="inferred from homology"/>
<comment type="caution">
    <text evidence="7">The sequence shown here is derived from an EMBL/GenBank/DDBJ whole genome shotgun (WGS) entry which is preliminary data.</text>
</comment>
<dbReference type="GO" id="GO:0032259">
    <property type="term" value="P:methylation"/>
    <property type="evidence" value="ECO:0007669"/>
    <property type="project" value="UniProtKB-KW"/>
</dbReference>
<dbReference type="NCBIfam" id="NF001785">
    <property type="entry name" value="PRK00517.2-2"/>
    <property type="match status" value="1"/>
</dbReference>
<dbReference type="Proteomes" id="UP000236634">
    <property type="component" value="Unassembled WGS sequence"/>
</dbReference>
<evidence type="ECO:0000256" key="5">
    <source>
        <dbReference type="ARBA" id="ARBA00022691"/>
    </source>
</evidence>
<keyword evidence="5 6" id="KW-0949">S-adenosyl-L-methionine</keyword>
<dbReference type="InterPro" id="IPR050078">
    <property type="entry name" value="Ribosomal_L11_MeTrfase_PrmA"/>
</dbReference>
<accession>A0A2K0XJ87</accession>
<dbReference type="EC" id="2.1.1.-" evidence="6"/>
<dbReference type="Pfam" id="PF06325">
    <property type="entry name" value="PrmA"/>
    <property type="match status" value="1"/>
</dbReference>
<dbReference type="AlphaFoldDB" id="A0A2K0XJ87"/>
<keyword evidence="3 6" id="KW-0489">Methyltransferase</keyword>
<keyword evidence="4 6" id="KW-0808">Transferase</keyword>
<feature type="binding site" evidence="6">
    <location>
        <position position="179"/>
    </location>
    <ligand>
        <name>S-adenosyl-L-methionine</name>
        <dbReference type="ChEBI" id="CHEBI:59789"/>
    </ligand>
</feature>
<evidence type="ECO:0000256" key="3">
    <source>
        <dbReference type="ARBA" id="ARBA00022603"/>
    </source>
</evidence>
<dbReference type="GO" id="GO:0005737">
    <property type="term" value="C:cytoplasm"/>
    <property type="evidence" value="ECO:0007669"/>
    <property type="project" value="UniProtKB-SubCell"/>
</dbReference>
<keyword evidence="2 6" id="KW-0963">Cytoplasm</keyword>
<dbReference type="CDD" id="cd02440">
    <property type="entry name" value="AdoMet_MTases"/>
    <property type="match status" value="1"/>
</dbReference>
<evidence type="ECO:0000256" key="1">
    <source>
        <dbReference type="ARBA" id="ARBA00009741"/>
    </source>
</evidence>
<protein>
    <recommendedName>
        <fullName evidence="6">Ribosomal protein L11 methyltransferase</fullName>
        <shortName evidence="6">L11 Mtase</shortName>
        <ecNumber evidence="6">2.1.1.-</ecNumber>
    </recommendedName>
</protein>
<feature type="binding site" evidence="6">
    <location>
        <position position="136"/>
    </location>
    <ligand>
        <name>S-adenosyl-L-methionine</name>
        <dbReference type="ChEBI" id="CHEBI:59789"/>
    </ligand>
</feature>
<dbReference type="InterPro" id="IPR004498">
    <property type="entry name" value="Ribosomal_PrmA_MeTrfase"/>
</dbReference>
<comment type="catalytic activity">
    <reaction evidence="6">
        <text>L-lysyl-[protein] + 3 S-adenosyl-L-methionine = N(6),N(6),N(6)-trimethyl-L-lysyl-[protein] + 3 S-adenosyl-L-homocysteine + 3 H(+)</text>
        <dbReference type="Rhea" id="RHEA:54192"/>
        <dbReference type="Rhea" id="RHEA-COMP:9752"/>
        <dbReference type="Rhea" id="RHEA-COMP:13826"/>
        <dbReference type="ChEBI" id="CHEBI:15378"/>
        <dbReference type="ChEBI" id="CHEBI:29969"/>
        <dbReference type="ChEBI" id="CHEBI:57856"/>
        <dbReference type="ChEBI" id="CHEBI:59789"/>
        <dbReference type="ChEBI" id="CHEBI:61961"/>
    </reaction>
</comment>
<dbReference type="EMBL" id="NBAX01000005">
    <property type="protein sequence ID" value="PNP94602.1"/>
    <property type="molecule type" value="Genomic_DNA"/>
</dbReference>
<dbReference type="HAMAP" id="MF_00735">
    <property type="entry name" value="Methyltr_PrmA"/>
    <property type="match status" value="1"/>
</dbReference>
<organism evidence="7 8">
    <name type="scientific">Hoylesella timonensis</name>
    <dbReference type="NCBI Taxonomy" id="386414"/>
    <lineage>
        <taxon>Bacteria</taxon>
        <taxon>Pseudomonadati</taxon>
        <taxon>Bacteroidota</taxon>
        <taxon>Bacteroidia</taxon>
        <taxon>Bacteroidales</taxon>
        <taxon>Prevotellaceae</taxon>
        <taxon>Hoylesella</taxon>
    </lineage>
</organism>
<dbReference type="Gene3D" id="3.40.50.150">
    <property type="entry name" value="Vaccinia Virus protein VP39"/>
    <property type="match status" value="1"/>
</dbReference>
<gene>
    <name evidence="6" type="primary">prmA</name>
    <name evidence="7" type="ORF">BFS16_06845</name>
</gene>
<dbReference type="GO" id="GO:0016279">
    <property type="term" value="F:protein-lysine N-methyltransferase activity"/>
    <property type="evidence" value="ECO:0007669"/>
    <property type="project" value="RHEA"/>
</dbReference>
<reference evidence="7 8" key="1">
    <citation type="submission" date="2017-03" db="EMBL/GenBank/DDBJ databases">
        <authorList>
            <person name="Afonso C.L."/>
            <person name="Miller P.J."/>
            <person name="Scott M.A."/>
            <person name="Spackman E."/>
            <person name="Goraichik I."/>
            <person name="Dimitrov K.M."/>
            <person name="Suarez D.L."/>
            <person name="Swayne D.E."/>
        </authorList>
    </citation>
    <scope>NUCLEOTIDE SEQUENCE [LARGE SCALE GENOMIC DNA]</scope>
    <source>
        <strain evidence="7 8">DNF00076</strain>
    </source>
</reference>
<dbReference type="SUPFAM" id="SSF53335">
    <property type="entry name" value="S-adenosyl-L-methionine-dependent methyltransferases"/>
    <property type="match status" value="1"/>
</dbReference>
<dbReference type="PIRSF" id="PIRSF000401">
    <property type="entry name" value="RPL11_MTase"/>
    <property type="match status" value="1"/>
</dbReference>
<evidence type="ECO:0000313" key="8">
    <source>
        <dbReference type="Proteomes" id="UP000236634"/>
    </source>
</evidence>
<name>A0A2K0XJ87_9BACT</name>
<evidence type="ECO:0000256" key="4">
    <source>
        <dbReference type="ARBA" id="ARBA00022679"/>
    </source>
</evidence>
<feature type="binding site" evidence="6">
    <location>
        <position position="157"/>
    </location>
    <ligand>
        <name>S-adenosyl-L-methionine</name>
        <dbReference type="ChEBI" id="CHEBI:59789"/>
    </ligand>
</feature>
<keyword evidence="7" id="KW-0689">Ribosomal protein</keyword>
<dbReference type="RefSeq" id="WP_103003343.1">
    <property type="nucleotide sequence ID" value="NZ_NBAX01000005.1"/>
</dbReference>
<dbReference type="InterPro" id="IPR029063">
    <property type="entry name" value="SAM-dependent_MTases_sf"/>
</dbReference>
<evidence type="ECO:0000256" key="2">
    <source>
        <dbReference type="ARBA" id="ARBA00022490"/>
    </source>
</evidence>
<comment type="subcellular location">
    <subcellularLocation>
        <location evidence="6">Cytoplasm</location>
    </subcellularLocation>
</comment>
<feature type="binding site" evidence="6">
    <location>
        <position position="223"/>
    </location>
    <ligand>
        <name>S-adenosyl-L-methionine</name>
        <dbReference type="ChEBI" id="CHEBI:59789"/>
    </ligand>
</feature>
<comment type="similarity">
    <text evidence="1 6">Belongs to the methyltransferase superfamily. PrmA family.</text>
</comment>
<dbReference type="GO" id="GO:0005840">
    <property type="term" value="C:ribosome"/>
    <property type="evidence" value="ECO:0007669"/>
    <property type="project" value="UniProtKB-KW"/>
</dbReference>